<evidence type="ECO:0000256" key="2">
    <source>
        <dbReference type="SAM" id="SignalP"/>
    </source>
</evidence>
<evidence type="ECO:0000313" key="6">
    <source>
        <dbReference type="Proteomes" id="UP000309128"/>
    </source>
</evidence>
<name>A0A5S4F5G9_9ACTN</name>
<organism evidence="5 6">
    <name type="scientific">Nonomuraea turkmeniaca</name>
    <dbReference type="NCBI Taxonomy" id="103838"/>
    <lineage>
        <taxon>Bacteria</taxon>
        <taxon>Bacillati</taxon>
        <taxon>Actinomycetota</taxon>
        <taxon>Actinomycetes</taxon>
        <taxon>Streptosporangiales</taxon>
        <taxon>Streptosporangiaceae</taxon>
        <taxon>Nonomuraea</taxon>
    </lineage>
</organism>
<evidence type="ECO:0000259" key="3">
    <source>
        <dbReference type="Pfam" id="PF14040"/>
    </source>
</evidence>
<feature type="domain" description="Deoxyribonuclease NucA/NucB" evidence="3">
    <location>
        <begin position="395"/>
        <end position="445"/>
    </location>
</feature>
<dbReference type="Pfam" id="PF18911">
    <property type="entry name" value="PKD_4"/>
    <property type="match status" value="1"/>
</dbReference>
<dbReference type="CDD" id="cd00146">
    <property type="entry name" value="PKD"/>
    <property type="match status" value="1"/>
</dbReference>
<dbReference type="InterPro" id="IPR035986">
    <property type="entry name" value="PKD_dom_sf"/>
</dbReference>
<feature type="signal peptide" evidence="2">
    <location>
        <begin position="1"/>
        <end position="31"/>
    </location>
</feature>
<evidence type="ECO:0000313" key="5">
    <source>
        <dbReference type="EMBL" id="TMR11166.1"/>
    </source>
</evidence>
<dbReference type="Pfam" id="PF14040">
    <property type="entry name" value="DNase_NucA_NucB"/>
    <property type="match status" value="1"/>
</dbReference>
<dbReference type="InterPro" id="IPR000601">
    <property type="entry name" value="PKD_dom"/>
</dbReference>
<dbReference type="OrthoDB" id="2751008at2"/>
<feature type="region of interest" description="Disordered" evidence="1">
    <location>
        <begin position="100"/>
        <end position="119"/>
    </location>
</feature>
<dbReference type="AlphaFoldDB" id="A0A5S4F5G9"/>
<gene>
    <name evidence="5" type="ORF">ETD86_36720</name>
</gene>
<keyword evidence="6" id="KW-1185">Reference proteome</keyword>
<dbReference type="Proteomes" id="UP000309128">
    <property type="component" value="Unassembled WGS sequence"/>
</dbReference>
<dbReference type="SUPFAM" id="SSF49299">
    <property type="entry name" value="PKD domain"/>
    <property type="match status" value="2"/>
</dbReference>
<dbReference type="InterPro" id="IPR013783">
    <property type="entry name" value="Ig-like_fold"/>
</dbReference>
<keyword evidence="2" id="KW-0732">Signal</keyword>
<accession>A0A5S4F5G9</accession>
<sequence>MQSGKRGALRLCAVFAAAAVLLGVGAVPATATSAAAVQDEALTIEPFFVPIEPDGSPAAEPKAATSESSAAAEKAIVASREQAVRRDSLSYSDPTVLAASTARTPPVSPNEGEVEPCWDSDGGRSEFGRVYNRFLWCQRGRMGGTIFKSKGVPLGRASFIFRAVAYGRDDGNRSVKVFMRAEKDSVSYEGSSSDLRSAVLHLWADCDDWLSGCSSGGATAGNTFGGWDDDDSWHSWTVHSSEVGGSGPDAVRRHLWHFKVRTFRVGSFDPGPQPIARSHTIRCDSATMGFPKSRSKACIFDDVIPHMQYSVQNPKVEEVARHIQCAQNPPCLTWPLKDGKSIPGKFVDGNRDVPGLHRIMESQPEYGKNSYQKTQACNRGSPYLSLGLPAGMYDPTPPLKQQCDEYPFASTKEGAGVGDWNFSVMGVNGRQNSCAGAALGRYYKDDRILVWREEVPADALDTYYVRINDNNEDGGDDYCADQNEGGGDPNQPPTVNAGADMTGHEGFATTLTGSASDPEGPVAVHWTYVPGADTDQGAACHFSEPYSPVTDVTCTDDGTFTLTLTASDGVNAAVGDSATLTVRNVDPRVRKLLEGMSAAEGKAQAPLAEVPTPGIASPRPWQVYRAGDPVTLTANFTDPGLNDTHECVVDWDDGRQETFEASGLTCERTHTYQHPGMYTIKTRVDDDDTGTDGDSVMVIVYDPDAGFVTGGGFIDSPPGALAEDQQTTGKGHFTFNPMYHKADEGPAPGGGKVSFRVEGTAFDLDSRSMEWLVVAPDGKIAVKGKAGDAYGFVLYGYDEPDKFRIVVWRLADGPIPGNDIVYDNHRGAGYDLDVAGPQDIRGGSINVH</sequence>
<dbReference type="PROSITE" id="PS51318">
    <property type="entry name" value="TAT"/>
    <property type="match status" value="1"/>
</dbReference>
<feature type="chain" id="PRO_5024463377" description="PKD domain-containing protein" evidence="2">
    <location>
        <begin position="32"/>
        <end position="848"/>
    </location>
</feature>
<dbReference type="GO" id="GO:0005975">
    <property type="term" value="P:carbohydrate metabolic process"/>
    <property type="evidence" value="ECO:0007669"/>
    <property type="project" value="UniProtKB-ARBA"/>
</dbReference>
<evidence type="ECO:0000256" key="1">
    <source>
        <dbReference type="SAM" id="MobiDB-lite"/>
    </source>
</evidence>
<protein>
    <recommendedName>
        <fullName evidence="7">PKD domain-containing protein</fullName>
    </recommendedName>
</protein>
<evidence type="ECO:0000259" key="4">
    <source>
        <dbReference type="Pfam" id="PF18911"/>
    </source>
</evidence>
<dbReference type="EMBL" id="VCKY01000165">
    <property type="protein sequence ID" value="TMR11166.1"/>
    <property type="molecule type" value="Genomic_DNA"/>
</dbReference>
<feature type="region of interest" description="Disordered" evidence="1">
    <location>
        <begin position="471"/>
        <end position="492"/>
    </location>
</feature>
<dbReference type="InterPro" id="IPR006311">
    <property type="entry name" value="TAT_signal"/>
</dbReference>
<dbReference type="Gene3D" id="2.60.40.10">
    <property type="entry name" value="Immunoglobulins"/>
    <property type="match status" value="2"/>
</dbReference>
<dbReference type="RefSeq" id="WP_138671240.1">
    <property type="nucleotide sequence ID" value="NZ_VCKY01000165.1"/>
</dbReference>
<reference evidence="5 6" key="1">
    <citation type="submission" date="2019-05" db="EMBL/GenBank/DDBJ databases">
        <title>Draft genome sequence of Nonomuraea turkmeniaca DSM 43926.</title>
        <authorList>
            <person name="Saricaoglu S."/>
            <person name="Isik K."/>
        </authorList>
    </citation>
    <scope>NUCLEOTIDE SEQUENCE [LARGE SCALE GENOMIC DNA]</scope>
    <source>
        <strain evidence="5 6">DSM 43926</strain>
    </source>
</reference>
<proteinExistence type="predicted"/>
<feature type="domain" description="PKD" evidence="4">
    <location>
        <begin position="622"/>
        <end position="692"/>
    </location>
</feature>
<comment type="caution">
    <text evidence="5">The sequence shown here is derived from an EMBL/GenBank/DDBJ whole genome shotgun (WGS) entry which is preliminary data.</text>
</comment>
<dbReference type="InterPro" id="IPR029476">
    <property type="entry name" value="DNase_NucA_NucB"/>
</dbReference>
<evidence type="ECO:0008006" key="7">
    <source>
        <dbReference type="Google" id="ProtNLM"/>
    </source>
</evidence>